<gene>
    <name evidence="1" type="ORF">ANN_20248</name>
</gene>
<protein>
    <submittedName>
        <fullName evidence="1">Uncharacterized protein</fullName>
    </submittedName>
</protein>
<sequence>MVVNEMENMVANKIEKMAVKRRKKLTNWIPLVRVVISDTRKTYSACREFIQQPQLLKSDADLVEHFHNHI</sequence>
<accession>A0ABQ8SC53</accession>
<evidence type="ECO:0000313" key="1">
    <source>
        <dbReference type="EMBL" id="KAJ4431649.1"/>
    </source>
</evidence>
<proteinExistence type="predicted"/>
<keyword evidence="2" id="KW-1185">Reference proteome</keyword>
<dbReference type="EMBL" id="JAJSOF020000031">
    <property type="protein sequence ID" value="KAJ4431649.1"/>
    <property type="molecule type" value="Genomic_DNA"/>
</dbReference>
<comment type="caution">
    <text evidence="1">The sequence shown here is derived from an EMBL/GenBank/DDBJ whole genome shotgun (WGS) entry which is preliminary data.</text>
</comment>
<reference evidence="1 2" key="1">
    <citation type="journal article" date="2022" name="Allergy">
        <title>Genome assembly and annotation of Periplaneta americana reveal a comprehensive cockroach allergen profile.</title>
        <authorList>
            <person name="Wang L."/>
            <person name="Xiong Q."/>
            <person name="Saelim N."/>
            <person name="Wang L."/>
            <person name="Nong W."/>
            <person name="Wan A.T."/>
            <person name="Shi M."/>
            <person name="Liu X."/>
            <person name="Cao Q."/>
            <person name="Hui J.H.L."/>
            <person name="Sookrung N."/>
            <person name="Leung T.F."/>
            <person name="Tungtrongchitr A."/>
            <person name="Tsui S.K.W."/>
        </authorList>
    </citation>
    <scope>NUCLEOTIDE SEQUENCE [LARGE SCALE GENOMIC DNA]</scope>
    <source>
        <strain evidence="1">PWHHKU_190912</strain>
    </source>
</reference>
<organism evidence="1 2">
    <name type="scientific">Periplaneta americana</name>
    <name type="common">American cockroach</name>
    <name type="synonym">Blatta americana</name>
    <dbReference type="NCBI Taxonomy" id="6978"/>
    <lineage>
        <taxon>Eukaryota</taxon>
        <taxon>Metazoa</taxon>
        <taxon>Ecdysozoa</taxon>
        <taxon>Arthropoda</taxon>
        <taxon>Hexapoda</taxon>
        <taxon>Insecta</taxon>
        <taxon>Pterygota</taxon>
        <taxon>Neoptera</taxon>
        <taxon>Polyneoptera</taxon>
        <taxon>Dictyoptera</taxon>
        <taxon>Blattodea</taxon>
        <taxon>Blattoidea</taxon>
        <taxon>Blattidae</taxon>
        <taxon>Blattinae</taxon>
        <taxon>Periplaneta</taxon>
    </lineage>
</organism>
<evidence type="ECO:0000313" key="2">
    <source>
        <dbReference type="Proteomes" id="UP001148838"/>
    </source>
</evidence>
<name>A0ABQ8SC53_PERAM</name>
<dbReference type="Proteomes" id="UP001148838">
    <property type="component" value="Unassembled WGS sequence"/>
</dbReference>